<name>A0ACC1CLF6_9NEOP</name>
<organism evidence="1 2">
    <name type="scientific">Dendrolimus kikuchii</name>
    <dbReference type="NCBI Taxonomy" id="765133"/>
    <lineage>
        <taxon>Eukaryota</taxon>
        <taxon>Metazoa</taxon>
        <taxon>Ecdysozoa</taxon>
        <taxon>Arthropoda</taxon>
        <taxon>Hexapoda</taxon>
        <taxon>Insecta</taxon>
        <taxon>Pterygota</taxon>
        <taxon>Neoptera</taxon>
        <taxon>Endopterygota</taxon>
        <taxon>Lepidoptera</taxon>
        <taxon>Glossata</taxon>
        <taxon>Ditrysia</taxon>
        <taxon>Bombycoidea</taxon>
        <taxon>Lasiocampidae</taxon>
        <taxon>Dendrolimus</taxon>
    </lineage>
</organism>
<reference evidence="1 2" key="1">
    <citation type="journal article" date="2021" name="Front. Genet.">
        <title>Chromosome-Level Genome Assembly Reveals Significant Gene Expansion in the Toll and IMD Signaling Pathways of Dendrolimus kikuchii.</title>
        <authorList>
            <person name="Zhou J."/>
            <person name="Wu P."/>
            <person name="Xiong Z."/>
            <person name="Liu N."/>
            <person name="Zhao N."/>
            <person name="Ji M."/>
            <person name="Qiu Y."/>
            <person name="Yang B."/>
        </authorList>
    </citation>
    <scope>NUCLEOTIDE SEQUENCE [LARGE SCALE GENOMIC DNA]</scope>
    <source>
        <strain evidence="1">Ann1</strain>
    </source>
</reference>
<dbReference type="Proteomes" id="UP000824533">
    <property type="component" value="Linkage Group LG22"/>
</dbReference>
<dbReference type="EMBL" id="CM034408">
    <property type="protein sequence ID" value="KAJ0172429.1"/>
    <property type="molecule type" value="Genomic_DNA"/>
</dbReference>
<evidence type="ECO:0000313" key="2">
    <source>
        <dbReference type="Proteomes" id="UP000824533"/>
    </source>
</evidence>
<protein>
    <submittedName>
        <fullName evidence="1">Uncharacterized protein</fullName>
    </submittedName>
</protein>
<comment type="caution">
    <text evidence="1">The sequence shown here is derived from an EMBL/GenBank/DDBJ whole genome shotgun (WGS) entry which is preliminary data.</text>
</comment>
<proteinExistence type="predicted"/>
<gene>
    <name evidence="1" type="ORF">K1T71_012402</name>
</gene>
<accession>A0ACC1CLF6</accession>
<keyword evidence="2" id="KW-1185">Reference proteome</keyword>
<sequence length="107" mass="11148">MKNCHGIKKLEQEQPRCGGHPVPRHGAATPAPRHRTPGGVPRRATHSPTVTHRDSRPTEGVLSAGEHCDSPPTLGTNPESASPLVTVGPCGASSRSVRPRAAPSTLS</sequence>
<evidence type="ECO:0000313" key="1">
    <source>
        <dbReference type="EMBL" id="KAJ0172429.1"/>
    </source>
</evidence>